<dbReference type="PANTHER" id="PTHR47219">
    <property type="entry name" value="RAB GTPASE-ACTIVATING PROTEIN 1-LIKE"/>
    <property type="match status" value="1"/>
</dbReference>
<protein>
    <recommendedName>
        <fullName evidence="2">Rab-GAP TBC domain-containing protein</fullName>
    </recommendedName>
</protein>
<evidence type="ECO:0000259" key="2">
    <source>
        <dbReference type="PROSITE" id="PS50086"/>
    </source>
</evidence>
<feature type="region of interest" description="Disordered" evidence="1">
    <location>
        <begin position="1303"/>
        <end position="1440"/>
    </location>
</feature>
<comment type="caution">
    <text evidence="3">The sequence shown here is derived from an EMBL/GenBank/DDBJ whole genome shotgun (WGS) entry which is preliminary data.</text>
</comment>
<organism evidence="3 4">
    <name type="scientific">Durusdinium trenchii</name>
    <dbReference type="NCBI Taxonomy" id="1381693"/>
    <lineage>
        <taxon>Eukaryota</taxon>
        <taxon>Sar</taxon>
        <taxon>Alveolata</taxon>
        <taxon>Dinophyceae</taxon>
        <taxon>Suessiales</taxon>
        <taxon>Symbiodiniaceae</taxon>
        <taxon>Durusdinium</taxon>
    </lineage>
</organism>
<evidence type="ECO:0000313" key="4">
    <source>
        <dbReference type="Proteomes" id="UP001642484"/>
    </source>
</evidence>
<feature type="compositionally biased region" description="Basic and acidic residues" evidence="1">
    <location>
        <begin position="576"/>
        <end position="599"/>
    </location>
</feature>
<sequence>MAGAYGTCSSAASVAGPRLHTGAKPEDLPGDGRWERLPPAAASCLASNFSLTELHESWQTSRQWQRILWSPLMESELWTRDVGARRRSRTWRVLLLDGLNTKVSFDFSISLQAPCPYDAVIRRDLARTLPSEELFREKDGKGQQSLFRILRALAVHLWDIGYVQSLNFVVATLIVVLAEEPEDVVFRCAQALLFRHSLADFYRPRFPKLGVTVWQFDRIVEAFLPDVHAVLQVNGVTAEYYAMQWFLTLFASDLPQRAVHRIWDRFLVAGWQVIVQVGLALLKQIADVLQSLDACETLTFLKKFVRMRRFEPEVLLADAQQFEVSHRMLSELEAAYNWQSEDLEPKLVLWWEGEKLCWEVKRVQSGQKHQGVETGRRAGEKTGQANLLPFLLHNLDTGETSVLEEEWNTYLDERKAPDDPGPDALSQCKLDCQSPQRLLRGRVHRREWVVAIGLQGVSVRVRWRRGGVAWPMALQSHQPWPVLAELPSGELPDIDCLDVQSSHVDWTSIRYHAWEFDAHWQAPRPAVLAQSDGLDLDCHGVGADTPGQRAAKKSSKGAQAKEDELKKKEKKQKESKHKDNKENKENREKKEKKEKDKKEHKGKREKNKAKKDKKRKHNLEKDPDTLATGEDELDRLGDGADGSGDEEANLWDSIGAELPEKAVVETPAAATAGVATVSVATPDPTAEAQTVKGDYVIQVDAELRQTMAEKVKIIEHIVEGTQLVLEAGALQIFGPPEAQTQANHCANAVLKNRVHEGCADVSTVHVLPEWVDAWDGQKALEEELNVLIVFERLSGRGAFPLGQLAGLPWVKWSRTGEEIELYQPVVVRKFSPGGGKVKVTWCWDGLLRDEDASKLQAAVRVHIIGKLRDRGEALLRVLTLADQKAVGLMACQMETLTRRSDICGCDGGPGGMGLQEFDLGFDQRSLKRFWGNNGSELVDLVTKVSRCVTLSVYERPTAVSESYSRGSKQHIIALGTRKQRWMAAELLRMIVYTTIEKWLGRVPAKLGGECCLLTLPGQALTQFFGYRQRHYRDLMHETNTIIVPVQQNKGGIEKKDIDEVEDFIANMMEADDPFEIAIFGEPLAQSIVLVKLYALVERKVPGFVIRSGQSEEQIDPSDGVGIDKIRLTFDFQEDATNKKAEILSEAAGCYAACIGNLLLLAGHLKNRQRAREYAQFLAPKQRTTGGKFPYVHDVDVRADMMATWVPEDASKSKWFKDRLKSLMEEGKMCAFFDDCTNDNGERRLIFAGIRVENEEEKEAVMEVVTKTQDLAKDAVDWIHERYKSIDSSQEWSSWKRRRTMVSSTLTKQEDKPSDPVDSEHWNQGREENSMSSSSWSSWSNWQNPSDEPTSASSGLRVPQTPAGFGPHGNTAPHTPMPAARGAPRTPAGFGPYGLSAPQTPALPAASAAAWRPKEPDSRAAVPPPATPARPAPASYTSPESLPHEAFGWTTRAPDSFAECALGTLSAVLLVPSSVRTADCSGQTGPGPGIFDELWRALLLGPDAVPLYTLGTSTWPIASMLAKWQSYCGEDPDFKIVRYRTSRQEVVQFLSRAEEATEEHLMPLLWQPREKAGAVEVMLGMFVATTLRPALNLKKRPTCGARVREHLPGSHVRGRCDTHADPFAWPTCAARPLASCMAELTSLIAQTSFRNLTRAPTVFAVVAVSYFIAWRSHDTFLEVKHAEIRRVLEEGLQKVSGCQTGCDLLHHFHQQGEAALRTWWQALVAAHAPLSLEATWALARVPSHFAVSRSRRANVPSRPAPVFVVGGAHGPIHEQWILHFLHRAADLKLRRMIFVTAEVEWLLTCEDVRQSRQRLGHLLCVRVAHPFAKPLHDKAKFYLFPLLLSLGMDIVSLDLDVFLFKDPTAKLLDAVYKKDPLDMAVMDHFDGTCLNAGVLVVRASDRALLWVLQYIQWMHVYPFGLDSFLRGSVEPQLPEKLLNVSYGVLSSDLEFVTLAGWSGSLEKQRHRAVLLHYTSATSTGLSRMEKQAQLMQLFNATARRPHEKEPEPRRLQMAKWKVLHRLKTTAQRWKTPCHLGIHSTIKQLLETGLYAELLS</sequence>
<feature type="domain" description="Rab-GAP TBC" evidence="2">
    <location>
        <begin position="81"/>
        <end position="270"/>
    </location>
</feature>
<feature type="compositionally biased region" description="Basic and acidic residues" evidence="1">
    <location>
        <begin position="1307"/>
        <end position="1328"/>
    </location>
</feature>
<evidence type="ECO:0000256" key="1">
    <source>
        <dbReference type="SAM" id="MobiDB-lite"/>
    </source>
</evidence>
<accession>A0ABP0NS80</accession>
<dbReference type="Gene3D" id="1.10.472.80">
    <property type="entry name" value="Ypt/Rab-GAP domain of gyp1p, domain 3"/>
    <property type="match status" value="1"/>
</dbReference>
<feature type="compositionally biased region" description="Low complexity" evidence="1">
    <location>
        <begin position="1396"/>
        <end position="1410"/>
    </location>
</feature>
<dbReference type="PROSITE" id="PS50086">
    <property type="entry name" value="TBC_RABGAP"/>
    <property type="match status" value="1"/>
</dbReference>
<dbReference type="InterPro" id="IPR050302">
    <property type="entry name" value="Rab_GAP_TBC_domain"/>
</dbReference>
<dbReference type="InterPro" id="IPR035969">
    <property type="entry name" value="Rab-GAP_TBC_sf"/>
</dbReference>
<feature type="compositionally biased region" description="Low complexity" evidence="1">
    <location>
        <begin position="1329"/>
        <end position="1345"/>
    </location>
</feature>
<dbReference type="SMART" id="SM00164">
    <property type="entry name" value="TBC"/>
    <property type="match status" value="1"/>
</dbReference>
<name>A0ABP0NS80_9DINO</name>
<keyword evidence="4" id="KW-1185">Reference proteome</keyword>
<dbReference type="Proteomes" id="UP001642484">
    <property type="component" value="Unassembled WGS sequence"/>
</dbReference>
<feature type="compositionally biased region" description="Low complexity" evidence="1">
    <location>
        <begin position="1376"/>
        <end position="1388"/>
    </location>
</feature>
<reference evidence="3 4" key="1">
    <citation type="submission" date="2024-02" db="EMBL/GenBank/DDBJ databases">
        <authorList>
            <person name="Chen Y."/>
            <person name="Shah S."/>
            <person name="Dougan E. K."/>
            <person name="Thang M."/>
            <person name="Chan C."/>
        </authorList>
    </citation>
    <scope>NUCLEOTIDE SEQUENCE [LARGE SCALE GENOMIC DNA]</scope>
</reference>
<proteinExistence type="predicted"/>
<dbReference type="InterPro" id="IPR000195">
    <property type="entry name" value="Rab-GAP-TBC_dom"/>
</dbReference>
<evidence type="ECO:0000313" key="3">
    <source>
        <dbReference type="EMBL" id="CAK9066323.1"/>
    </source>
</evidence>
<gene>
    <name evidence="3" type="ORF">CCMP2556_LOCUS32558</name>
</gene>
<dbReference type="Gene3D" id="1.10.8.270">
    <property type="entry name" value="putative rabgap domain of human tbc1 domain family member 14 like domains"/>
    <property type="match status" value="1"/>
</dbReference>
<dbReference type="SUPFAM" id="SSF47923">
    <property type="entry name" value="Ypt/Rab-GAP domain of gyp1p"/>
    <property type="match status" value="2"/>
</dbReference>
<dbReference type="Pfam" id="PF00566">
    <property type="entry name" value="RabGAP-TBC"/>
    <property type="match status" value="1"/>
</dbReference>
<feature type="compositionally biased region" description="Basic residues" evidence="1">
    <location>
        <begin position="600"/>
        <end position="618"/>
    </location>
</feature>
<feature type="region of interest" description="Disordered" evidence="1">
    <location>
        <begin position="539"/>
        <end position="648"/>
    </location>
</feature>
<feature type="compositionally biased region" description="Pro residues" evidence="1">
    <location>
        <begin position="1421"/>
        <end position="1430"/>
    </location>
</feature>
<dbReference type="EMBL" id="CAXAMN010022095">
    <property type="protein sequence ID" value="CAK9066323.1"/>
    <property type="molecule type" value="Genomic_DNA"/>
</dbReference>
<dbReference type="PANTHER" id="PTHR47219:SF9">
    <property type="entry name" value="GTPASE ACTIVATING PROTEIN AND CENTROSOME-ASSOCIATED, ISOFORM B"/>
    <property type="match status" value="1"/>
</dbReference>